<feature type="region of interest" description="Disordered" evidence="16">
    <location>
        <begin position="781"/>
        <end position="803"/>
    </location>
</feature>
<evidence type="ECO:0000313" key="20">
    <source>
        <dbReference type="EMBL" id="CAK7274837.1"/>
    </source>
</evidence>
<keyword evidence="7" id="KW-0347">Helicase</keyword>
<evidence type="ECO:0000256" key="10">
    <source>
        <dbReference type="ARBA" id="ARBA00023015"/>
    </source>
</evidence>
<dbReference type="PANTHER" id="PTHR45685">
    <property type="entry name" value="HELICASE SRCAP-RELATED"/>
    <property type="match status" value="1"/>
</dbReference>
<dbReference type="InterPro" id="IPR014001">
    <property type="entry name" value="Helicase_ATP-bd"/>
</dbReference>
<feature type="compositionally biased region" description="Low complexity" evidence="16">
    <location>
        <begin position="1806"/>
        <end position="1827"/>
    </location>
</feature>
<dbReference type="InterPro" id="IPR027417">
    <property type="entry name" value="P-loop_NTPase"/>
</dbReference>
<keyword evidence="13" id="KW-0804">Transcription</keyword>
<keyword evidence="11" id="KW-0238">DNA-binding</keyword>
<keyword evidence="10" id="KW-0805">Transcription regulation</keyword>
<dbReference type="InterPro" id="IPR002464">
    <property type="entry name" value="DNA/RNA_helicase_DEAH_CS"/>
</dbReference>
<keyword evidence="21" id="KW-1185">Reference proteome</keyword>
<evidence type="ECO:0000256" key="5">
    <source>
        <dbReference type="ARBA" id="ARBA00022741"/>
    </source>
</evidence>
<dbReference type="PROSITE" id="PS51192">
    <property type="entry name" value="HELICASE_ATP_BIND_1"/>
    <property type="match status" value="1"/>
</dbReference>
<dbReference type="EMBL" id="CAWUON010000161">
    <property type="protein sequence ID" value="CAK7274837.1"/>
    <property type="molecule type" value="Genomic_DNA"/>
</dbReference>
<dbReference type="InterPro" id="IPR038718">
    <property type="entry name" value="SNF2-like_sf"/>
</dbReference>
<dbReference type="Pfam" id="PF00176">
    <property type="entry name" value="SNF2-rel_dom"/>
    <property type="match status" value="1"/>
</dbReference>
<evidence type="ECO:0000259" key="18">
    <source>
        <dbReference type="PROSITE" id="PS51194"/>
    </source>
</evidence>
<comment type="similarity">
    <text evidence="2">Belongs to the SNF2/RAD54 helicase family. SWR1 subfamily.</text>
</comment>
<dbReference type="SUPFAM" id="SSF52540">
    <property type="entry name" value="P-loop containing nucleoside triphosphate hydrolases"/>
    <property type="match status" value="2"/>
</dbReference>
<keyword evidence="14" id="KW-0539">Nucleus</keyword>
<dbReference type="Gene3D" id="3.40.50.10810">
    <property type="entry name" value="Tandem AAA-ATPase domain"/>
    <property type="match status" value="1"/>
</dbReference>
<feature type="compositionally biased region" description="Basic and acidic residues" evidence="16">
    <location>
        <begin position="598"/>
        <end position="625"/>
    </location>
</feature>
<evidence type="ECO:0000256" key="14">
    <source>
        <dbReference type="ARBA" id="ARBA00023242"/>
    </source>
</evidence>
<feature type="compositionally biased region" description="Polar residues" evidence="16">
    <location>
        <begin position="860"/>
        <end position="873"/>
    </location>
</feature>
<feature type="compositionally biased region" description="Acidic residues" evidence="16">
    <location>
        <begin position="704"/>
        <end position="715"/>
    </location>
</feature>
<evidence type="ECO:0000256" key="2">
    <source>
        <dbReference type="ARBA" id="ARBA00009220"/>
    </source>
</evidence>
<keyword evidence="6 20" id="KW-0378">Hydrolase</keyword>
<dbReference type="EC" id="3.6.4.12" evidence="4"/>
<evidence type="ECO:0000256" key="9">
    <source>
        <dbReference type="ARBA" id="ARBA00022853"/>
    </source>
</evidence>
<evidence type="ECO:0000256" key="7">
    <source>
        <dbReference type="ARBA" id="ARBA00022806"/>
    </source>
</evidence>
<feature type="region of interest" description="Disordered" evidence="16">
    <location>
        <begin position="1902"/>
        <end position="1921"/>
    </location>
</feature>
<feature type="region of interest" description="Disordered" evidence="16">
    <location>
        <begin position="1"/>
        <end position="302"/>
    </location>
</feature>
<reference evidence="20 21" key="1">
    <citation type="submission" date="2024-01" db="EMBL/GenBank/DDBJ databases">
        <authorList>
            <person name="Allen C."/>
            <person name="Tagirdzhanova G."/>
        </authorList>
    </citation>
    <scope>NUCLEOTIDE SEQUENCE [LARGE SCALE GENOMIC DNA]</scope>
    <source>
        <strain evidence="20 21">CBS 119000</strain>
    </source>
</reference>
<dbReference type="PANTHER" id="PTHR45685:SF1">
    <property type="entry name" value="HELICASE SRCAP"/>
    <property type="match status" value="1"/>
</dbReference>
<feature type="region of interest" description="Disordered" evidence="16">
    <location>
        <begin position="513"/>
        <end position="722"/>
    </location>
</feature>
<evidence type="ECO:0000256" key="4">
    <source>
        <dbReference type="ARBA" id="ARBA00012551"/>
    </source>
</evidence>
<gene>
    <name evidence="20" type="primary">SWR1</name>
    <name evidence="20" type="ORF">SEPCBS119000_006377</name>
</gene>
<dbReference type="InterPro" id="IPR050520">
    <property type="entry name" value="INO80/SWR1_helicase"/>
</dbReference>
<comment type="catalytic activity">
    <reaction evidence="15">
        <text>ATP + H2O = ADP + phosphate + H(+)</text>
        <dbReference type="Rhea" id="RHEA:13065"/>
        <dbReference type="ChEBI" id="CHEBI:15377"/>
        <dbReference type="ChEBI" id="CHEBI:15378"/>
        <dbReference type="ChEBI" id="CHEBI:30616"/>
        <dbReference type="ChEBI" id="CHEBI:43474"/>
        <dbReference type="ChEBI" id="CHEBI:456216"/>
        <dbReference type="EC" id="3.6.4.12"/>
    </reaction>
</comment>
<evidence type="ECO:0000256" key="6">
    <source>
        <dbReference type="ARBA" id="ARBA00022801"/>
    </source>
</evidence>
<keyword evidence="8" id="KW-0067">ATP-binding</keyword>
<organism evidence="20 21">
    <name type="scientific">Sporothrix epigloea</name>
    <dbReference type="NCBI Taxonomy" id="1892477"/>
    <lineage>
        <taxon>Eukaryota</taxon>
        <taxon>Fungi</taxon>
        <taxon>Dikarya</taxon>
        <taxon>Ascomycota</taxon>
        <taxon>Pezizomycotina</taxon>
        <taxon>Sordariomycetes</taxon>
        <taxon>Sordariomycetidae</taxon>
        <taxon>Ophiostomatales</taxon>
        <taxon>Ophiostomataceae</taxon>
        <taxon>Sporothrix</taxon>
    </lineage>
</organism>
<proteinExistence type="inferred from homology"/>
<keyword evidence="9" id="KW-0156">Chromatin regulator</keyword>
<dbReference type="InterPro" id="IPR049730">
    <property type="entry name" value="SNF2/RAD54-like_C"/>
</dbReference>
<feature type="region of interest" description="Disordered" evidence="16">
    <location>
        <begin position="1797"/>
        <end position="1851"/>
    </location>
</feature>
<feature type="compositionally biased region" description="Polar residues" evidence="16">
    <location>
        <begin position="1829"/>
        <end position="1838"/>
    </location>
</feature>
<feature type="compositionally biased region" description="Polar residues" evidence="16">
    <location>
        <begin position="51"/>
        <end position="73"/>
    </location>
</feature>
<feature type="compositionally biased region" description="Low complexity" evidence="16">
    <location>
        <begin position="186"/>
        <end position="202"/>
    </location>
</feature>
<feature type="region of interest" description="Disordered" evidence="16">
    <location>
        <begin position="915"/>
        <end position="938"/>
    </location>
</feature>
<comment type="caution">
    <text evidence="20">The sequence shown here is derived from an EMBL/GenBank/DDBJ whole genome shotgun (WGS) entry which is preliminary data.</text>
</comment>
<feature type="compositionally biased region" description="Polar residues" evidence="16">
    <location>
        <begin position="203"/>
        <end position="235"/>
    </location>
</feature>
<comment type="subcellular location">
    <subcellularLocation>
        <location evidence="1">Nucleus</location>
    </subcellularLocation>
</comment>
<dbReference type="PROSITE" id="PS51194">
    <property type="entry name" value="HELICASE_CTER"/>
    <property type="match status" value="1"/>
</dbReference>
<protein>
    <recommendedName>
        <fullName evidence="4">DNA helicase</fullName>
        <ecNumber evidence="4">3.6.4.12</ecNumber>
    </recommendedName>
</protein>
<feature type="compositionally biased region" description="Polar residues" evidence="16">
    <location>
        <begin position="781"/>
        <end position="797"/>
    </location>
</feature>
<dbReference type="PROSITE" id="PS00690">
    <property type="entry name" value="DEAH_ATP_HELICASE"/>
    <property type="match status" value="1"/>
</dbReference>
<evidence type="ECO:0000256" key="12">
    <source>
        <dbReference type="ARBA" id="ARBA00023159"/>
    </source>
</evidence>
<feature type="region of interest" description="Disordered" evidence="16">
    <location>
        <begin position="734"/>
        <end position="760"/>
    </location>
</feature>
<evidence type="ECO:0000256" key="13">
    <source>
        <dbReference type="ARBA" id="ARBA00023163"/>
    </source>
</evidence>
<dbReference type="Gene3D" id="1.20.120.850">
    <property type="entry name" value="SWI2/SNF2 ATPases, N-terminal domain"/>
    <property type="match status" value="1"/>
</dbReference>
<dbReference type="CDD" id="cd18793">
    <property type="entry name" value="SF2_C_SNF"/>
    <property type="match status" value="1"/>
</dbReference>
<feature type="domain" description="HSA" evidence="19">
    <location>
        <begin position="392"/>
        <end position="466"/>
    </location>
</feature>
<feature type="compositionally biased region" description="Acidic residues" evidence="16">
    <location>
        <begin position="665"/>
        <end position="692"/>
    </location>
</feature>
<dbReference type="InterPro" id="IPR000330">
    <property type="entry name" value="SNF2_N"/>
</dbReference>
<dbReference type="InterPro" id="IPR001650">
    <property type="entry name" value="Helicase_C-like"/>
</dbReference>
<dbReference type="InterPro" id="IPR014012">
    <property type="entry name" value="HSA_dom"/>
</dbReference>
<dbReference type="GO" id="GO:0003678">
    <property type="term" value="F:DNA helicase activity"/>
    <property type="evidence" value="ECO:0007669"/>
    <property type="project" value="UniProtKB-EC"/>
</dbReference>
<feature type="compositionally biased region" description="Polar residues" evidence="16">
    <location>
        <begin position="269"/>
        <end position="280"/>
    </location>
</feature>
<evidence type="ECO:0000256" key="8">
    <source>
        <dbReference type="ARBA" id="ARBA00022840"/>
    </source>
</evidence>
<dbReference type="Proteomes" id="UP001642502">
    <property type="component" value="Unassembled WGS sequence"/>
</dbReference>
<dbReference type="PROSITE" id="PS51204">
    <property type="entry name" value="HSA"/>
    <property type="match status" value="1"/>
</dbReference>
<dbReference type="CDD" id="cd18003">
    <property type="entry name" value="DEXQc_SRCAP"/>
    <property type="match status" value="1"/>
</dbReference>
<dbReference type="Pfam" id="PF07529">
    <property type="entry name" value="HSA"/>
    <property type="match status" value="1"/>
</dbReference>
<evidence type="ECO:0000259" key="19">
    <source>
        <dbReference type="PROSITE" id="PS51204"/>
    </source>
</evidence>
<feature type="compositionally biased region" description="Low complexity" evidence="16">
    <location>
        <begin position="244"/>
        <end position="261"/>
    </location>
</feature>
<comment type="subunit">
    <text evidence="3">Component of the SWR1 chromatin-remodeling complex.</text>
</comment>
<sequence>MKETASPGPTAPLLDRPIIGLDDSDDSSLDDLSSTPSDGEESLSDVLGKLTSPSPTKNGTNDGQDISAPNSHTALPLANYHGNGNGYSTEDATELNGDERPVKRRRTRTLTTPPPAGSARRPKPISPPWKKITAEGVTTFNEGGRRKSGRINAVPLELQSGDKRITRLAIHASPPSAATNGHSPHHAAASSSSAQHTDSPSTATSRRISTVARTASSSNTPSRQQPAPSPSNLRQPPSRRVAEPRTSSRSARRSSPIPATRKPQPAAGTRTQPSRSSRNARPQRDATAAAPAHLDTPTRTTPRIRLRTRTLTIPIVHPDQTKLRPKLAPTLPEYFETADAIPVEEGGQFASEDEPRMTDEMAARDAVLIARIEKETEEGGILTAPRCIAFEPESVEEPPRQWAHNDHLVKAVANFRRLLAQEQQRHRATAKRLAEACRDEWVRRQPKSAEQIEAEARAVWVGRYKIVMRALFGTWENVRLEINRRRLRDWEAAEQKRVKAALQEAVAISEQKLQARRAHQDVDALSDVDDDEDMFDDDMDDDEDLESVDPDMADGEELGASEVASNDEDDGDSSDNSGDDESNMSSSGDDENEGSAEVDDKAEAEAEDKSALSVPDEHLSQEQLRRKYANLPDLDLSVQESSPAEAEKDAAAGRDSAVDNGGDSDTSDESVDMDDDLGSTDTASDDDEDGDDNDSHSDDAAGSDGDDETSDDETEQAGGLLGMLFGKVELKKLQAEPDSKEKVVDSSTTLPDVAVENDGPAKVNGTLAPMALTNDHHQIADTETNGSATPITDTVNGLGQRGDDDVAMVDVNQDDAPPFEAVTLEPVPAEATVPVSSMPQTGKEHADVAASPKIAVVSQPHLTNGTPMSATDSPRTEESPGHNHLPSTLGTEASGPETSVLADTGTLVETVADATATAASVDPEDTKEGTDAVDDADMGMDVDVGTPAHRDASISRSVSLAPTGTGATPKTEIPFLLRGSLREYQHFGLDWLAGLYANRTNGILADEMGLGKTIQTIALLAHLACHHEVWGPHLVIVPTSVILNWEMEFKKWCPAFKILTYYGSQDERKRKRVGWNNDDIWNVCITSYQIVVQDQQVFKRRRWHYMILDEAHNIKNFKSQRWQSLLGFNTQARLLLTGTPLQNNLTELWSLLFFLMPPENGMGGFADLSEFHDWFHKPESQILESGREEMDDEARAIIAKLHKVLRPYLLRRLKADVEKQMPAKYEHVELCRLSKRQRELYDGFLARSDTRATLASGNYLSIINCLMQLRKVCNHPDLFVDRPIMTSFRMQRSVPAAYERDREYVVKRALSHPAVGALQLRSRVSLPFLNLVPTLHETYLSAGTAARINQLATNRVLADLKEAQRTRLPQPYPTLDASTVQSNLAYLENAMRWRRFEELQHGTYVNALRRQQRPIYGQGLLEMLTLDVQDRPFQPRPKVPAKIMAWFENDSFLLHNLVQPLERRSMSFEMLITKFACVTPAVVTCDMNGVLLGRRGAEAFRDCDLVLSAPVKRMPFMEKQPPRDPWHEARMRLTIQFPDKRLLQYDCGKLQVLDRLLRRLQAGGHRALIFTQMTKVLDILEQFLNIHGHKYLRLDGTTKIEQRQILTDRFNHDDRILCFILSTRSGGLGINLTGADTVIFYDQDWNPAMDKQCQDRCHRIGQTRDVHIYRLISEHTIEANILRKASQKQMLDDVVIQEGEFTTDYFNKMTVQDVIGSAAGVGDALDNGGTVVAQGEDADGIIGRFHESDAAANAAMDRVLGGVETAADQRTAGHAFEQAEDTEDVAAARSAEKEILQDDADFSEKPAGGATASTTSALATLTDTPTPSVTPGVQSARQATPRDEQFAGAAASAGLAAGRSGLGLSVDTPAVEEYNAWGGVMHTIDDYLLGWMAVMLAGTPLELPKDRKKSKKRRGKDTRKR</sequence>
<feature type="compositionally biased region" description="Basic residues" evidence="16">
    <location>
        <begin position="1906"/>
        <end position="1921"/>
    </location>
</feature>
<evidence type="ECO:0000256" key="11">
    <source>
        <dbReference type="ARBA" id="ARBA00023125"/>
    </source>
</evidence>
<keyword evidence="12" id="KW-0010">Activator</keyword>
<evidence type="ECO:0000256" key="3">
    <source>
        <dbReference type="ARBA" id="ARBA00011826"/>
    </source>
</evidence>
<feature type="domain" description="Helicase C-terminal" evidence="18">
    <location>
        <begin position="1552"/>
        <end position="1702"/>
    </location>
</feature>
<evidence type="ECO:0000256" key="16">
    <source>
        <dbReference type="SAM" id="MobiDB-lite"/>
    </source>
</evidence>
<dbReference type="SMART" id="SM00487">
    <property type="entry name" value="DEXDc"/>
    <property type="match status" value="1"/>
</dbReference>
<keyword evidence="5" id="KW-0547">Nucleotide-binding</keyword>
<name>A0ABP0E335_9PEZI</name>
<evidence type="ECO:0000256" key="15">
    <source>
        <dbReference type="ARBA" id="ARBA00047995"/>
    </source>
</evidence>
<feature type="compositionally biased region" description="Basic and acidic residues" evidence="16">
    <location>
        <begin position="734"/>
        <end position="744"/>
    </location>
</feature>
<dbReference type="SMART" id="SM00490">
    <property type="entry name" value="HELICc"/>
    <property type="match status" value="1"/>
</dbReference>
<evidence type="ECO:0000313" key="21">
    <source>
        <dbReference type="Proteomes" id="UP001642502"/>
    </source>
</evidence>
<feature type="domain" description="Helicase ATP-binding" evidence="17">
    <location>
        <begin position="993"/>
        <end position="1158"/>
    </location>
</feature>
<dbReference type="Pfam" id="PF00271">
    <property type="entry name" value="Helicase_C"/>
    <property type="match status" value="1"/>
</dbReference>
<feature type="region of interest" description="Disordered" evidence="16">
    <location>
        <begin position="858"/>
        <end position="898"/>
    </location>
</feature>
<dbReference type="GO" id="GO:0016787">
    <property type="term" value="F:hydrolase activity"/>
    <property type="evidence" value="ECO:0007669"/>
    <property type="project" value="UniProtKB-KW"/>
</dbReference>
<feature type="compositionally biased region" description="Acidic residues" evidence="16">
    <location>
        <begin position="524"/>
        <end position="597"/>
    </location>
</feature>
<evidence type="ECO:0000256" key="1">
    <source>
        <dbReference type="ARBA" id="ARBA00004123"/>
    </source>
</evidence>
<accession>A0ABP0E335</accession>
<evidence type="ECO:0000259" key="17">
    <source>
        <dbReference type="PROSITE" id="PS51192"/>
    </source>
</evidence>
<dbReference type="Gene3D" id="3.40.50.300">
    <property type="entry name" value="P-loop containing nucleotide triphosphate hydrolases"/>
    <property type="match status" value="1"/>
</dbReference>